<dbReference type="EMBL" id="JADBJN010000003">
    <property type="protein sequence ID" value="KAG5671597.1"/>
    <property type="molecule type" value="Genomic_DNA"/>
</dbReference>
<evidence type="ECO:0000313" key="1">
    <source>
        <dbReference type="EMBL" id="KAG5671597.1"/>
    </source>
</evidence>
<dbReference type="AlphaFoldDB" id="A0A9J6BPG9"/>
<dbReference type="Proteomes" id="UP001107558">
    <property type="component" value="Chromosome 3"/>
</dbReference>
<protein>
    <submittedName>
        <fullName evidence="1">Uncharacterized protein</fullName>
    </submittedName>
</protein>
<gene>
    <name evidence="1" type="ORF">PVAND_001790</name>
</gene>
<keyword evidence="2" id="KW-1185">Reference proteome</keyword>
<accession>A0A9J6BPG9</accession>
<comment type="caution">
    <text evidence="1">The sequence shown here is derived from an EMBL/GenBank/DDBJ whole genome shotgun (WGS) entry which is preliminary data.</text>
</comment>
<organism evidence="1 2">
    <name type="scientific">Polypedilum vanderplanki</name>
    <name type="common">Sleeping chironomid midge</name>
    <dbReference type="NCBI Taxonomy" id="319348"/>
    <lineage>
        <taxon>Eukaryota</taxon>
        <taxon>Metazoa</taxon>
        <taxon>Ecdysozoa</taxon>
        <taxon>Arthropoda</taxon>
        <taxon>Hexapoda</taxon>
        <taxon>Insecta</taxon>
        <taxon>Pterygota</taxon>
        <taxon>Neoptera</taxon>
        <taxon>Endopterygota</taxon>
        <taxon>Diptera</taxon>
        <taxon>Nematocera</taxon>
        <taxon>Chironomoidea</taxon>
        <taxon>Chironomidae</taxon>
        <taxon>Chironominae</taxon>
        <taxon>Polypedilum</taxon>
        <taxon>Polypedilum</taxon>
    </lineage>
</organism>
<evidence type="ECO:0000313" key="2">
    <source>
        <dbReference type="Proteomes" id="UP001107558"/>
    </source>
</evidence>
<name>A0A9J6BPG9_POLVA</name>
<sequence length="114" mass="12384">MCPYRILFVLVNHLRHREEKLQNRPIERVNSKCHALGGVEFPVASQEENSNTGESSPSALFSKFGGSLFGAASGSPQKVVTNIRGFLSNRLPGAINIPSVPIPDTGEFFLTTSL</sequence>
<reference evidence="1" key="1">
    <citation type="submission" date="2021-03" db="EMBL/GenBank/DDBJ databases">
        <title>Chromosome level genome of the anhydrobiotic midge Polypedilum vanderplanki.</title>
        <authorList>
            <person name="Yoshida Y."/>
            <person name="Kikawada T."/>
            <person name="Gusev O."/>
        </authorList>
    </citation>
    <scope>NUCLEOTIDE SEQUENCE</scope>
    <source>
        <strain evidence="1">NIAS01</strain>
        <tissue evidence="1">Whole body or cell culture</tissue>
    </source>
</reference>
<proteinExistence type="predicted"/>